<organism evidence="1 2">
    <name type="scientific">Hygrophoropsis aurantiaca</name>
    <dbReference type="NCBI Taxonomy" id="72124"/>
    <lineage>
        <taxon>Eukaryota</taxon>
        <taxon>Fungi</taxon>
        <taxon>Dikarya</taxon>
        <taxon>Basidiomycota</taxon>
        <taxon>Agaricomycotina</taxon>
        <taxon>Agaricomycetes</taxon>
        <taxon>Agaricomycetidae</taxon>
        <taxon>Boletales</taxon>
        <taxon>Coniophorineae</taxon>
        <taxon>Hygrophoropsidaceae</taxon>
        <taxon>Hygrophoropsis</taxon>
    </lineage>
</organism>
<accession>A0ACB8AFC3</accession>
<proteinExistence type="predicted"/>
<sequence>MRELVHYEDISQPQSSSSSAIRDFRPPPPKKRKRLNQKSHQQPRNIQHWDDPGYLGEPMVYDEATGEPEPSLTMNEDGQIQEEEGESQELTHDEIWDDSALIDAWNSATAEYEAYHGPSQSWKAQPVKKSPLWYNTPFTNKRLSKEATAPSSSSNAKPQDGAPVENEDSSPLDFNTFIPTHDPSLPTPTEPPVVQNDASPSYFIPDPPTSMVSQDEAFSRALSAMYWGGYWTAVYHHQSLARQITSEVAEEEVEPSDELEDLVPAQR</sequence>
<reference evidence="1" key="1">
    <citation type="journal article" date="2021" name="New Phytol.">
        <title>Evolutionary innovations through gain and loss of genes in the ectomycorrhizal Boletales.</title>
        <authorList>
            <person name="Wu G."/>
            <person name="Miyauchi S."/>
            <person name="Morin E."/>
            <person name="Kuo A."/>
            <person name="Drula E."/>
            <person name="Varga T."/>
            <person name="Kohler A."/>
            <person name="Feng B."/>
            <person name="Cao Y."/>
            <person name="Lipzen A."/>
            <person name="Daum C."/>
            <person name="Hundley H."/>
            <person name="Pangilinan J."/>
            <person name="Johnson J."/>
            <person name="Barry K."/>
            <person name="LaButti K."/>
            <person name="Ng V."/>
            <person name="Ahrendt S."/>
            <person name="Min B."/>
            <person name="Choi I.G."/>
            <person name="Park H."/>
            <person name="Plett J.M."/>
            <person name="Magnuson J."/>
            <person name="Spatafora J.W."/>
            <person name="Nagy L.G."/>
            <person name="Henrissat B."/>
            <person name="Grigoriev I.V."/>
            <person name="Yang Z.L."/>
            <person name="Xu J."/>
            <person name="Martin F.M."/>
        </authorList>
    </citation>
    <scope>NUCLEOTIDE SEQUENCE</scope>
    <source>
        <strain evidence="1">ATCC 28755</strain>
    </source>
</reference>
<evidence type="ECO:0000313" key="1">
    <source>
        <dbReference type="EMBL" id="KAH7911828.1"/>
    </source>
</evidence>
<keyword evidence="2" id="KW-1185">Reference proteome</keyword>
<gene>
    <name evidence="1" type="ORF">BJ138DRAFT_1149746</name>
</gene>
<protein>
    <submittedName>
        <fullName evidence="1">Uncharacterized protein</fullName>
    </submittedName>
</protein>
<dbReference type="EMBL" id="MU267666">
    <property type="protein sequence ID" value="KAH7911828.1"/>
    <property type="molecule type" value="Genomic_DNA"/>
</dbReference>
<name>A0ACB8AFC3_9AGAM</name>
<dbReference type="Proteomes" id="UP000790377">
    <property type="component" value="Unassembled WGS sequence"/>
</dbReference>
<comment type="caution">
    <text evidence="1">The sequence shown here is derived from an EMBL/GenBank/DDBJ whole genome shotgun (WGS) entry which is preliminary data.</text>
</comment>
<evidence type="ECO:0000313" key="2">
    <source>
        <dbReference type="Proteomes" id="UP000790377"/>
    </source>
</evidence>